<accession>A0A5N4B1G7</accession>
<dbReference type="Pfam" id="PF15992">
    <property type="entry name" value="DUF4769"/>
    <property type="match status" value="1"/>
</dbReference>
<organism evidence="1 2">
    <name type="scientific">Photinus pyralis</name>
    <name type="common">Common eastern firefly</name>
    <name type="synonym">Lampyris pyralis</name>
    <dbReference type="NCBI Taxonomy" id="7054"/>
    <lineage>
        <taxon>Eukaryota</taxon>
        <taxon>Metazoa</taxon>
        <taxon>Ecdysozoa</taxon>
        <taxon>Arthropoda</taxon>
        <taxon>Hexapoda</taxon>
        <taxon>Insecta</taxon>
        <taxon>Pterygota</taxon>
        <taxon>Neoptera</taxon>
        <taxon>Endopterygota</taxon>
        <taxon>Coleoptera</taxon>
        <taxon>Polyphaga</taxon>
        <taxon>Elateriformia</taxon>
        <taxon>Elateroidea</taxon>
        <taxon>Lampyridae</taxon>
        <taxon>Lampyrinae</taxon>
        <taxon>Photinus</taxon>
    </lineage>
</organism>
<dbReference type="Proteomes" id="UP000327044">
    <property type="component" value="Unassembled WGS sequence"/>
</dbReference>
<gene>
    <name evidence="1" type="ORF">PPYR_00421</name>
</gene>
<dbReference type="EMBL" id="VVIM01000001">
    <property type="protein sequence ID" value="KAB0803451.1"/>
    <property type="molecule type" value="Genomic_DNA"/>
</dbReference>
<sequence>MQKLNNYKQIFNSDIIFDLETSGHSSSTTVTPTPSVCSTSSDLEPILPIEQYVPINPSLTTFYGEEEFDKLINPTKNFNLKSILEESCMGKIILKQYKDNNTLDRRNRTILVDLIISHIFKTHGSYLSNEHLEELTSKIINLFPTEKAEIYFVKPVKKINSKFSRSQVARGKLVDRYRNSRTKLREAGLLPCSSSSATQLSTPEVTNDTAAETIKKRKVING</sequence>
<dbReference type="PANTHER" id="PTHR31025:SF9">
    <property type="entry name" value="SI:DKEY-286J15.1"/>
    <property type="match status" value="1"/>
</dbReference>
<comment type="caution">
    <text evidence="1">The sequence shown here is derived from an EMBL/GenBank/DDBJ whole genome shotgun (WGS) entry which is preliminary data.</text>
</comment>
<evidence type="ECO:0000313" key="2">
    <source>
        <dbReference type="Proteomes" id="UP000327044"/>
    </source>
</evidence>
<reference evidence="1 2" key="1">
    <citation type="journal article" date="2018" name="Elife">
        <title>Firefly genomes illuminate parallel origins of bioluminescence in beetles.</title>
        <authorList>
            <person name="Fallon T.R."/>
            <person name="Lower S.E."/>
            <person name="Chang C.H."/>
            <person name="Bessho-Uehara M."/>
            <person name="Martin G.J."/>
            <person name="Bewick A.J."/>
            <person name="Behringer M."/>
            <person name="Debat H.J."/>
            <person name="Wong I."/>
            <person name="Day J.C."/>
            <person name="Suvorov A."/>
            <person name="Silva C.J."/>
            <person name="Stanger-Hall K.F."/>
            <person name="Hall D.W."/>
            <person name="Schmitz R.J."/>
            <person name="Nelson D.R."/>
            <person name="Lewis S.M."/>
            <person name="Shigenobu S."/>
            <person name="Bybee S.M."/>
            <person name="Larracuente A.M."/>
            <person name="Oba Y."/>
            <person name="Weng J.K."/>
        </authorList>
    </citation>
    <scope>NUCLEOTIDE SEQUENCE [LARGE SCALE GENOMIC DNA]</scope>
    <source>
        <strain evidence="1">1611_PpyrPB1</strain>
        <tissue evidence="1">Whole body</tissue>
    </source>
</reference>
<dbReference type="InParanoid" id="A0A5N4B1G7"/>
<protein>
    <submittedName>
        <fullName evidence="1">Uncharacterized protein</fullName>
    </submittedName>
</protein>
<keyword evidence="2" id="KW-1185">Reference proteome</keyword>
<dbReference type="InterPro" id="IPR031934">
    <property type="entry name" value="DUF4769"/>
</dbReference>
<proteinExistence type="predicted"/>
<dbReference type="PANTHER" id="PTHR31025">
    <property type="entry name" value="SI:CH211-196P9.1-RELATED"/>
    <property type="match status" value="1"/>
</dbReference>
<dbReference type="AlphaFoldDB" id="A0A5N4B1G7"/>
<name>A0A5N4B1G7_PHOPY</name>
<evidence type="ECO:0000313" key="1">
    <source>
        <dbReference type="EMBL" id="KAB0803451.1"/>
    </source>
</evidence>